<dbReference type="Pfam" id="PF06722">
    <property type="entry name" value="EryCIII-like_C"/>
    <property type="match status" value="1"/>
</dbReference>
<dbReference type="FunFam" id="3.40.50.2000:FF:000029">
    <property type="entry name" value="Sterol 3-beta-glucosyltransferase"/>
    <property type="match status" value="1"/>
</dbReference>
<evidence type="ECO:0000256" key="9">
    <source>
        <dbReference type="ARBA" id="ARBA00029843"/>
    </source>
</evidence>
<name>A0A0J0XVZ3_9TREE</name>
<sequence>MSHRNTQEEQDPPAERSSTATPPEPSGDLSATMPPVPPPPIMTPAMEAQSIPSATFASSSVSDSEQVTQRDASPTTQPSDPDSTPIAPIPGMRFPHFPTPERHGTARPRDYRRIATADEASHDQKLSEMGSIRMGASALISALSALPRDDEESSLSSDEEVSYEVDVTTHLPVRPKMSRMHSSLQTLRPMASMSDPDTHNAHSQPTFLRTPPRSAHSPPHRARSPLGSGRSRPTSPESHHKLTFPYKENVITRRARAPSLTELRYQHAPASPEGAHERLPWQMRVGSSSTLKEIASDLVEPSQEVEEVQGSALGKPERGHLVVEREDTPRMLQRVFGLQEQEELIEEMHCWLLRSDMLQGYMYLTRRHICFFAKVGQTENDKTIKSGPLWKKASRTKLSNRYWVTLRNNVLSWYESPNDPYFPKGNVSLQYALSCDLVDETRFKVRLPERNYTFQSDTASNAQEWVRVIQKSTVKLQHEGQGVKLIIPWEAVYEVERSPTLEFAETIEIKVIDSEDSMSLDSYFFASFPDNDYAYELLQTLLRERPVSELPPPAAPSPKPAERKRDSGSRFSLTNLSAALPIPIPKFGSDKGDSSERVPIAPPMVLDLPYSGHDSFTSHSEADSEMSEDDEATRRRKEYPPRPSGPPPPGMGPASSGWAPADWIRRGSAQLFGTSPGSQPPPPRRRIHRQGSVTEVVEGYSFDSTDESESERRLSGARQSFSKLASTTPESPQPAQEDAIAIKFRKTFALPETEVLIDHISGSLYRVLPVSGRFFVSSNYFCFRSSGLLNKTKMIVPIRQLYGMTAQKAFRFGHHGLIVIIKGHEELFLEFHSASRRDELMALLEERMDDVREASQANKALEAAFPNAQGPFVNDMSDAPETAIGSMFSSTTSSFLQFKPEPMTIVCLTIGSRGDVQPYIALCKGLQAEGHTCRIATHAEYQAWVEGHGIGFAPVGGDPAKLMELCVDNGMFTISFLKEGLQMFRGWLDELLNESWSACQGADLLIESPSAMAGIHIAEALRIPYYRAFTMPWTRTRAYPQAFAVPEHKRGGSYNYMTYVMFDNVFWRAISGQVNHWRKTVLKIESTTFDKMAQDKVPFLYNFSPTVVPPPLDWTEWIHVSGYWFLDNADGKKDWSPPDGIVEFIDNAHARGKKVVYIGFGSIVVSDPHEMTRCVVQGVVDSGVCAILSKGWSDRGSRGKNDHPELTAITSHGADGIEFPPEIFSVDAIDHSWLFPRIDAACHHGGAGTTGASLRAGIPTIIKPFFGDQFFWAERVESLGIGSSLRQLTYEGLATALIEATTNERQIAKAKIVGQTIRAEDGVQRAIEAIYRDLEYARSLIRPEEENLPSRSTLSLSMSNSMSRQGSGSHSRGHSRASSLGDLLIHSHTRTRSTEGARSDESWSVVSDAGASLPSSPRREAHESDSDDHHHRIPVLGSLVSHISSAITRESSSRK</sequence>
<feature type="region of interest" description="Disordered" evidence="12">
    <location>
        <begin position="1"/>
        <end position="129"/>
    </location>
</feature>
<dbReference type="InterPro" id="IPR011993">
    <property type="entry name" value="PH-like_dom_sf"/>
</dbReference>
<feature type="compositionally biased region" description="Low complexity" evidence="12">
    <location>
        <begin position="71"/>
        <end position="85"/>
    </location>
</feature>
<dbReference type="STRING" id="879819.A0A0J0XVZ3"/>
<dbReference type="GO" id="GO:0016906">
    <property type="term" value="F:sterol 3-beta-glucosyltransferase activity"/>
    <property type="evidence" value="ECO:0007669"/>
    <property type="project" value="UniProtKB-EC"/>
</dbReference>
<evidence type="ECO:0000256" key="11">
    <source>
        <dbReference type="ARBA" id="ARBA00049453"/>
    </source>
</evidence>
<feature type="compositionally biased region" description="Low complexity" evidence="12">
    <location>
        <begin position="1349"/>
        <end position="1381"/>
    </location>
</feature>
<dbReference type="GO" id="GO:0005975">
    <property type="term" value="P:carbohydrate metabolic process"/>
    <property type="evidence" value="ECO:0007669"/>
    <property type="project" value="InterPro"/>
</dbReference>
<dbReference type="InterPro" id="IPR001849">
    <property type="entry name" value="PH_domain"/>
</dbReference>
<feature type="compositionally biased region" description="Basic and acidic residues" evidence="12">
    <location>
        <begin position="1417"/>
        <end position="1430"/>
    </location>
</feature>
<dbReference type="Proteomes" id="UP000053611">
    <property type="component" value="Unassembled WGS sequence"/>
</dbReference>
<evidence type="ECO:0000313" key="14">
    <source>
        <dbReference type="EMBL" id="KLT45265.1"/>
    </source>
</evidence>
<dbReference type="InterPro" id="IPR004182">
    <property type="entry name" value="GRAM"/>
</dbReference>
<evidence type="ECO:0000256" key="12">
    <source>
        <dbReference type="SAM" id="MobiDB-lite"/>
    </source>
</evidence>
<feature type="region of interest" description="Disordered" evidence="12">
    <location>
        <begin position="145"/>
        <end position="244"/>
    </location>
</feature>
<dbReference type="Pfam" id="PF03033">
    <property type="entry name" value="Glyco_transf_28"/>
    <property type="match status" value="1"/>
</dbReference>
<dbReference type="Pfam" id="PF02893">
    <property type="entry name" value="GRAM"/>
    <property type="match status" value="2"/>
</dbReference>
<comment type="similarity">
    <text evidence="3">Belongs to the glycosyltransferase 28 family.</text>
</comment>
<proteinExistence type="inferred from homology"/>
<dbReference type="InterPro" id="IPR048066">
    <property type="entry name" value="ATG26_PH_GRAM1"/>
</dbReference>
<dbReference type="RefSeq" id="XP_018281756.1">
    <property type="nucleotide sequence ID" value="XM_018422091.1"/>
</dbReference>
<evidence type="ECO:0000256" key="4">
    <source>
        <dbReference type="ARBA" id="ARBA00012650"/>
    </source>
</evidence>
<keyword evidence="7" id="KW-0808">Transferase</keyword>
<keyword evidence="5" id="KW-0963">Cytoplasm</keyword>
<dbReference type="InterPro" id="IPR050426">
    <property type="entry name" value="Glycosyltransferase_28"/>
</dbReference>
<feature type="compositionally biased region" description="Pro residues" evidence="12">
    <location>
        <begin position="549"/>
        <end position="559"/>
    </location>
</feature>
<evidence type="ECO:0000259" key="13">
    <source>
        <dbReference type="PROSITE" id="PS50003"/>
    </source>
</evidence>
<comment type="subcellular location">
    <subcellularLocation>
        <location evidence="2">Cytoplasm</location>
    </subcellularLocation>
    <subcellularLocation>
        <location evidence="1">Membrane</location>
        <topology evidence="1">Peripheral membrane protein</topology>
    </subcellularLocation>
</comment>
<dbReference type="PANTHER" id="PTHR48050">
    <property type="entry name" value="STEROL 3-BETA-GLUCOSYLTRANSFERASE"/>
    <property type="match status" value="1"/>
</dbReference>
<dbReference type="Gene3D" id="3.40.50.2000">
    <property type="entry name" value="Glycogen Phosphorylase B"/>
    <property type="match status" value="2"/>
</dbReference>
<feature type="domain" description="PH" evidence="13">
    <location>
        <begin position="382"/>
        <end position="474"/>
    </location>
</feature>
<feature type="compositionally biased region" description="Low complexity" evidence="12">
    <location>
        <begin position="652"/>
        <end position="661"/>
    </location>
</feature>
<dbReference type="SUPFAM" id="SSF53756">
    <property type="entry name" value="UDP-Glycosyltransferase/glycogen phosphorylase"/>
    <property type="match status" value="1"/>
</dbReference>
<dbReference type="GO" id="GO:0005737">
    <property type="term" value="C:cytoplasm"/>
    <property type="evidence" value="ECO:0007669"/>
    <property type="project" value="UniProtKB-SubCell"/>
</dbReference>
<dbReference type="SMART" id="SM00568">
    <property type="entry name" value="GRAM"/>
    <property type="match status" value="2"/>
</dbReference>
<reference evidence="14 15" key="1">
    <citation type="submission" date="2015-03" db="EMBL/GenBank/DDBJ databases">
        <title>Genomics and transcriptomics of the oil-accumulating basidiomycete yeast T. oleaginosus allow insights into substrate utilization and the diverse evolutionary trajectories of mating systems in fungi.</title>
        <authorList>
            <consortium name="DOE Joint Genome Institute"/>
            <person name="Kourist R."/>
            <person name="Kracht O."/>
            <person name="Bracharz F."/>
            <person name="Lipzen A."/>
            <person name="Nolan M."/>
            <person name="Ohm R."/>
            <person name="Grigoriev I."/>
            <person name="Sun S."/>
            <person name="Heitman J."/>
            <person name="Bruck T."/>
            <person name="Nowrousian M."/>
        </authorList>
    </citation>
    <scope>NUCLEOTIDE SEQUENCE [LARGE SCALE GENOMIC DNA]</scope>
    <source>
        <strain evidence="14 15">IBC0246</strain>
    </source>
</reference>
<comment type="catalytic activity">
    <reaction evidence="10">
        <text>ergosterol + UDP-alpha-D-glucose = ergosteryl 3-beta-D-glucoside + UDP + H(+)</text>
        <dbReference type="Rhea" id="RHEA:61836"/>
        <dbReference type="ChEBI" id="CHEBI:15378"/>
        <dbReference type="ChEBI" id="CHEBI:16933"/>
        <dbReference type="ChEBI" id="CHEBI:52973"/>
        <dbReference type="ChEBI" id="CHEBI:58223"/>
        <dbReference type="ChEBI" id="CHEBI:58885"/>
    </reaction>
    <physiologicalReaction direction="left-to-right" evidence="10">
        <dbReference type="Rhea" id="RHEA:61837"/>
    </physiologicalReaction>
</comment>
<evidence type="ECO:0000256" key="3">
    <source>
        <dbReference type="ARBA" id="ARBA00006962"/>
    </source>
</evidence>
<feature type="compositionally biased region" description="Basic and acidic residues" evidence="12">
    <location>
        <begin position="1392"/>
        <end position="1401"/>
    </location>
</feature>
<dbReference type="CDD" id="cd13215">
    <property type="entry name" value="PH-GRAM1_AGT26"/>
    <property type="match status" value="1"/>
</dbReference>
<dbReference type="SMART" id="SM00233">
    <property type="entry name" value="PH"/>
    <property type="match status" value="1"/>
</dbReference>
<feature type="region of interest" description="Disordered" evidence="12">
    <location>
        <begin position="1347"/>
        <end position="1438"/>
    </location>
</feature>
<feature type="compositionally biased region" description="Acidic residues" evidence="12">
    <location>
        <begin position="149"/>
        <end position="163"/>
    </location>
</feature>
<gene>
    <name evidence="14" type="ORF">CC85DRAFT_282749</name>
</gene>
<evidence type="ECO:0000256" key="8">
    <source>
        <dbReference type="ARBA" id="ARBA00023136"/>
    </source>
</evidence>
<dbReference type="InterPro" id="IPR010610">
    <property type="entry name" value="EryCIII-like_C"/>
</dbReference>
<dbReference type="InterPro" id="IPR048065">
    <property type="entry name" value="ATG26_PH_GRAM2"/>
</dbReference>
<dbReference type="FunFam" id="3.40.50.2000:FF:000009">
    <property type="entry name" value="Sterol 3-beta-glucosyltransferase UGT80A2"/>
    <property type="match status" value="1"/>
</dbReference>
<organism evidence="14 15">
    <name type="scientific">Cutaneotrichosporon oleaginosum</name>
    <dbReference type="NCBI Taxonomy" id="879819"/>
    <lineage>
        <taxon>Eukaryota</taxon>
        <taxon>Fungi</taxon>
        <taxon>Dikarya</taxon>
        <taxon>Basidiomycota</taxon>
        <taxon>Agaricomycotina</taxon>
        <taxon>Tremellomycetes</taxon>
        <taxon>Trichosporonales</taxon>
        <taxon>Trichosporonaceae</taxon>
        <taxon>Cutaneotrichosporon</taxon>
    </lineage>
</organism>
<comment type="catalytic activity">
    <reaction evidence="11">
        <text>a sterol + UDP-alpha-D-glucose = a sterol 3-beta-D-glucoside + UDP + H(+)</text>
        <dbReference type="Rhea" id="RHEA:22724"/>
        <dbReference type="ChEBI" id="CHEBI:15378"/>
        <dbReference type="ChEBI" id="CHEBI:15889"/>
        <dbReference type="ChEBI" id="CHEBI:37424"/>
        <dbReference type="ChEBI" id="CHEBI:58223"/>
        <dbReference type="ChEBI" id="CHEBI:58885"/>
        <dbReference type="EC" id="2.4.1.173"/>
    </reaction>
    <physiologicalReaction direction="left-to-right" evidence="11">
        <dbReference type="Rhea" id="RHEA:22725"/>
    </physiologicalReaction>
</comment>
<dbReference type="CDD" id="cd13216">
    <property type="entry name" value="PH-GRAM2_AGT26"/>
    <property type="match status" value="1"/>
</dbReference>
<dbReference type="EC" id="2.4.1.173" evidence="4"/>
<accession>A0A0J0XVZ3</accession>
<feature type="compositionally biased region" description="Polar residues" evidence="12">
    <location>
        <begin position="717"/>
        <end position="734"/>
    </location>
</feature>
<evidence type="ECO:0000256" key="5">
    <source>
        <dbReference type="ARBA" id="ARBA00022490"/>
    </source>
</evidence>
<dbReference type="EMBL" id="KQ087182">
    <property type="protein sequence ID" value="KLT45265.1"/>
    <property type="molecule type" value="Genomic_DNA"/>
</dbReference>
<feature type="region of interest" description="Disordered" evidence="12">
    <location>
        <begin position="546"/>
        <end position="568"/>
    </location>
</feature>
<dbReference type="SUPFAM" id="SSF50729">
    <property type="entry name" value="PH domain-like"/>
    <property type="match status" value="1"/>
</dbReference>
<evidence type="ECO:0000256" key="6">
    <source>
        <dbReference type="ARBA" id="ARBA00022676"/>
    </source>
</evidence>
<dbReference type="InterPro" id="IPR004276">
    <property type="entry name" value="GlycoTrans_28_N"/>
</dbReference>
<protein>
    <recommendedName>
        <fullName evidence="4">sterol 3beta-glucosyltransferase</fullName>
        <ecNumber evidence="4">2.4.1.173</ecNumber>
    </recommendedName>
    <alternativeName>
        <fullName evidence="9">Autophagy-related protein 26</fullName>
    </alternativeName>
</protein>
<evidence type="ECO:0000256" key="10">
    <source>
        <dbReference type="ARBA" id="ARBA00047886"/>
    </source>
</evidence>
<dbReference type="OrthoDB" id="10261837at2759"/>
<evidence type="ECO:0000256" key="2">
    <source>
        <dbReference type="ARBA" id="ARBA00004496"/>
    </source>
</evidence>
<keyword evidence="8" id="KW-0472">Membrane</keyword>
<dbReference type="InterPro" id="IPR002213">
    <property type="entry name" value="UDP_glucos_trans"/>
</dbReference>
<feature type="compositionally biased region" description="Basic and acidic residues" evidence="12">
    <location>
        <begin position="99"/>
        <end position="126"/>
    </location>
</feature>
<evidence type="ECO:0000256" key="7">
    <source>
        <dbReference type="ARBA" id="ARBA00022679"/>
    </source>
</evidence>
<evidence type="ECO:0000313" key="15">
    <source>
        <dbReference type="Proteomes" id="UP000053611"/>
    </source>
</evidence>
<evidence type="ECO:0000256" key="1">
    <source>
        <dbReference type="ARBA" id="ARBA00004170"/>
    </source>
</evidence>
<keyword evidence="15" id="KW-1185">Reference proteome</keyword>
<dbReference type="FunFam" id="2.30.29.30:FF:000303">
    <property type="entry name" value="Sterol 3-beta-glucosyltransferase"/>
    <property type="match status" value="1"/>
</dbReference>
<dbReference type="PANTHER" id="PTHR48050:SF25">
    <property type="entry name" value="STEROL 3-BETA-GLUCOSYLTRANSFERASE"/>
    <property type="match status" value="1"/>
</dbReference>
<dbReference type="Pfam" id="PF00169">
    <property type="entry name" value="PH"/>
    <property type="match status" value="1"/>
</dbReference>
<dbReference type="GeneID" id="28982694"/>
<dbReference type="GO" id="GO:0016125">
    <property type="term" value="P:sterol metabolic process"/>
    <property type="evidence" value="ECO:0007669"/>
    <property type="project" value="TreeGrafter"/>
</dbReference>
<dbReference type="CDD" id="cd03784">
    <property type="entry name" value="GT1_Gtf-like"/>
    <property type="match status" value="1"/>
</dbReference>
<keyword evidence="6" id="KW-0328">Glycosyltransferase</keyword>
<dbReference type="GO" id="GO:0016020">
    <property type="term" value="C:membrane"/>
    <property type="evidence" value="ECO:0007669"/>
    <property type="project" value="UniProtKB-SubCell"/>
</dbReference>
<feature type="region of interest" description="Disordered" evidence="12">
    <location>
        <begin position="582"/>
        <end position="736"/>
    </location>
</feature>
<dbReference type="PROSITE" id="PS50003">
    <property type="entry name" value="PH_DOMAIN"/>
    <property type="match status" value="1"/>
</dbReference>
<feature type="compositionally biased region" description="Low complexity" evidence="12">
    <location>
        <begin position="50"/>
        <end position="64"/>
    </location>
</feature>
<feature type="compositionally biased region" description="Pro residues" evidence="12">
    <location>
        <begin position="641"/>
        <end position="651"/>
    </location>
</feature>
<dbReference type="Gene3D" id="2.30.29.30">
    <property type="entry name" value="Pleckstrin-homology domain (PH domain)/Phosphotyrosine-binding domain (PTB)"/>
    <property type="match status" value="3"/>
</dbReference>